<reference evidence="2" key="1">
    <citation type="submission" date="2013-05" db="EMBL/GenBank/DDBJ databases">
        <authorList>
            <person name="Yim A.K.Y."/>
            <person name="Chan T.F."/>
            <person name="Ji K.M."/>
            <person name="Liu X.Y."/>
            <person name="Zhou J.W."/>
            <person name="Li R.Q."/>
            <person name="Yang K.Y."/>
            <person name="Li J."/>
            <person name="Li M."/>
            <person name="Law P.T.W."/>
            <person name="Wu Y.L."/>
            <person name="Cai Z.L."/>
            <person name="Qin H."/>
            <person name="Bao Y."/>
            <person name="Leung R.K.K."/>
            <person name="Ng P.K.S."/>
            <person name="Zou J."/>
            <person name="Zhong X.J."/>
            <person name="Ran P.X."/>
            <person name="Zhong N.S."/>
            <person name="Liu Z.G."/>
            <person name="Tsui S.K.W."/>
        </authorList>
    </citation>
    <scope>NUCLEOTIDE SEQUENCE</scope>
    <source>
        <strain evidence="2">Derf</strain>
        <tissue evidence="2">Whole organism</tissue>
    </source>
</reference>
<accession>A0A922I6L1</accession>
<keyword evidence="1" id="KW-1133">Transmembrane helix</keyword>
<sequence length="109" mass="12245">MNGSSTCNTSQKKSEHWKKRTGCGWLSFLPPQESITTLELEFKLENLSDSKIPILNCFGIIALATAVIIMIITRKKLIVLKPGGPYIPIRLDVKRLTDDPPTTTIHWPK</sequence>
<keyword evidence="1" id="KW-0812">Transmembrane</keyword>
<dbReference type="Proteomes" id="UP000790347">
    <property type="component" value="Unassembled WGS sequence"/>
</dbReference>
<dbReference type="EMBL" id="ASGP02000002">
    <property type="protein sequence ID" value="KAH9520979.1"/>
    <property type="molecule type" value="Genomic_DNA"/>
</dbReference>
<reference evidence="2" key="2">
    <citation type="journal article" date="2022" name="Res Sq">
        <title>Comparative Genomics Reveals Insights into the Divergent Evolution of Astigmatic Mites and Household Pest Adaptations.</title>
        <authorList>
            <person name="Xiong Q."/>
            <person name="Wan A.T.-Y."/>
            <person name="Liu X.-Y."/>
            <person name="Fung C.S.-H."/>
            <person name="Xiao X."/>
            <person name="Malainual N."/>
            <person name="Hou J."/>
            <person name="Wang L."/>
            <person name="Wang M."/>
            <person name="Yang K."/>
            <person name="Cui Y."/>
            <person name="Leung E."/>
            <person name="Nong W."/>
            <person name="Shin S.-K."/>
            <person name="Au S."/>
            <person name="Jeong K.Y."/>
            <person name="Chew F.T."/>
            <person name="Hui J."/>
            <person name="Leung T.F."/>
            <person name="Tungtrongchitr A."/>
            <person name="Zhong N."/>
            <person name="Liu Z."/>
            <person name="Tsui S."/>
        </authorList>
    </citation>
    <scope>NUCLEOTIDE SEQUENCE</scope>
    <source>
        <strain evidence="2">Derf</strain>
        <tissue evidence="2">Whole organism</tissue>
    </source>
</reference>
<keyword evidence="3" id="KW-1185">Reference proteome</keyword>
<keyword evidence="1" id="KW-0472">Membrane</keyword>
<name>A0A922I6L1_DERFA</name>
<feature type="transmembrane region" description="Helical" evidence="1">
    <location>
        <begin position="52"/>
        <end position="72"/>
    </location>
</feature>
<dbReference type="AlphaFoldDB" id="A0A922I6L1"/>
<evidence type="ECO:0000313" key="3">
    <source>
        <dbReference type="Proteomes" id="UP000790347"/>
    </source>
</evidence>
<gene>
    <name evidence="2" type="ORF">DERF_004654</name>
</gene>
<evidence type="ECO:0000313" key="2">
    <source>
        <dbReference type="EMBL" id="KAH9520979.1"/>
    </source>
</evidence>
<organism evidence="2 3">
    <name type="scientific">Dermatophagoides farinae</name>
    <name type="common">American house dust mite</name>
    <dbReference type="NCBI Taxonomy" id="6954"/>
    <lineage>
        <taxon>Eukaryota</taxon>
        <taxon>Metazoa</taxon>
        <taxon>Ecdysozoa</taxon>
        <taxon>Arthropoda</taxon>
        <taxon>Chelicerata</taxon>
        <taxon>Arachnida</taxon>
        <taxon>Acari</taxon>
        <taxon>Acariformes</taxon>
        <taxon>Sarcoptiformes</taxon>
        <taxon>Astigmata</taxon>
        <taxon>Psoroptidia</taxon>
        <taxon>Analgoidea</taxon>
        <taxon>Pyroglyphidae</taxon>
        <taxon>Dermatophagoidinae</taxon>
        <taxon>Dermatophagoides</taxon>
    </lineage>
</organism>
<comment type="caution">
    <text evidence="2">The sequence shown here is derived from an EMBL/GenBank/DDBJ whole genome shotgun (WGS) entry which is preliminary data.</text>
</comment>
<protein>
    <submittedName>
        <fullName evidence="2">Uncharacterized protein</fullName>
    </submittedName>
</protein>
<proteinExistence type="predicted"/>
<evidence type="ECO:0000256" key="1">
    <source>
        <dbReference type="SAM" id="Phobius"/>
    </source>
</evidence>